<evidence type="ECO:0000256" key="4">
    <source>
        <dbReference type="ARBA" id="ARBA00022679"/>
    </source>
</evidence>
<keyword evidence="4" id="KW-0808">Transferase</keyword>
<evidence type="ECO:0000313" key="8">
    <source>
        <dbReference type="EMBL" id="NUB03877.1"/>
    </source>
</evidence>
<dbReference type="InterPro" id="IPR004960">
    <property type="entry name" value="LipA_acyltrans"/>
</dbReference>
<evidence type="ECO:0000256" key="5">
    <source>
        <dbReference type="ARBA" id="ARBA00023136"/>
    </source>
</evidence>
<evidence type="ECO:0000256" key="3">
    <source>
        <dbReference type="ARBA" id="ARBA00022519"/>
    </source>
</evidence>
<gene>
    <name evidence="8" type="ORF">GBZ48_32205</name>
</gene>
<dbReference type="RefSeq" id="WP_174474745.1">
    <property type="nucleotide sequence ID" value="NZ_JAGINN010000006.1"/>
</dbReference>
<comment type="caution">
    <text evidence="8">The sequence shown here is derived from an EMBL/GenBank/DDBJ whole genome shotgun (WGS) entry which is preliminary data.</text>
</comment>
<feature type="region of interest" description="Disordered" evidence="7">
    <location>
        <begin position="1"/>
        <end position="33"/>
    </location>
</feature>
<evidence type="ECO:0000313" key="9">
    <source>
        <dbReference type="Proteomes" id="UP000605086"/>
    </source>
</evidence>
<proteinExistence type="predicted"/>
<reference evidence="8 9" key="1">
    <citation type="submission" date="2019-10" db="EMBL/GenBank/DDBJ databases">
        <title>Genome sequence of Azospirillum melinis.</title>
        <authorList>
            <person name="Ambrosini A."/>
            <person name="Sant'Anna F.H."/>
            <person name="Cassan F.D."/>
            <person name="Souza E.M."/>
            <person name="Passaglia L.M.P."/>
        </authorList>
    </citation>
    <scope>NUCLEOTIDE SEQUENCE [LARGE SCALE GENOMIC DNA]</scope>
    <source>
        <strain evidence="8 9">TMCY0552</strain>
    </source>
</reference>
<evidence type="ECO:0000256" key="7">
    <source>
        <dbReference type="SAM" id="MobiDB-lite"/>
    </source>
</evidence>
<sequence>MKLPLRAKRTADATASSPIAPPPPRRRRREWMNRPERSTTAAIKFIVWVALRLGRRAARLLLYPICLYFVLFSRKPRRASALFLSKALGRPPGFGDLFRHYHVFAACLLDRVFFLNDQSDDFDVRVHGEDIVIDLMQRGEGCLLIGAHMGSFEAIRMLGHRQHDLRVSLVMYEENARKINSVLNAINPLLSMEVIALGRPDSMLRVRERLDQGHFVGMLADRTLDGEEEVRLPFLGQPAGFALGPFQLAAMLKRPVVLMVGIYQGGRRYDVHFERIADFSDLKKHDWPVQERSGLVRWAAGRFADRLEHYALSSPYNWFNFYDFWK</sequence>
<dbReference type="PIRSF" id="PIRSF028561">
    <property type="entry name" value="Ac_Trasf"/>
    <property type="match status" value="1"/>
</dbReference>
<dbReference type="CDD" id="cd07984">
    <property type="entry name" value="LPLAT_LABLAT-like"/>
    <property type="match status" value="1"/>
</dbReference>
<organism evidence="8 9">
    <name type="scientific">Azospirillum melinis</name>
    <dbReference type="NCBI Taxonomy" id="328839"/>
    <lineage>
        <taxon>Bacteria</taxon>
        <taxon>Pseudomonadati</taxon>
        <taxon>Pseudomonadota</taxon>
        <taxon>Alphaproteobacteria</taxon>
        <taxon>Rhodospirillales</taxon>
        <taxon>Azospirillaceae</taxon>
        <taxon>Azospirillum</taxon>
    </lineage>
</organism>
<comment type="subcellular location">
    <subcellularLocation>
        <location evidence="1">Cell inner membrane</location>
    </subcellularLocation>
</comment>
<keyword evidence="5" id="KW-0472">Membrane</keyword>
<dbReference type="Pfam" id="PF03279">
    <property type="entry name" value="Lip_A_acyltrans"/>
    <property type="match status" value="1"/>
</dbReference>
<protein>
    <submittedName>
        <fullName evidence="8">Acyl-CoA synthetase</fullName>
    </submittedName>
</protein>
<dbReference type="EMBL" id="WHOS01000078">
    <property type="protein sequence ID" value="NUB03877.1"/>
    <property type="molecule type" value="Genomic_DNA"/>
</dbReference>
<keyword evidence="9" id="KW-1185">Reference proteome</keyword>
<evidence type="ECO:0000256" key="6">
    <source>
        <dbReference type="ARBA" id="ARBA00023315"/>
    </source>
</evidence>
<evidence type="ECO:0000256" key="2">
    <source>
        <dbReference type="ARBA" id="ARBA00022475"/>
    </source>
</evidence>
<dbReference type="PANTHER" id="PTHR30606">
    <property type="entry name" value="LIPID A BIOSYNTHESIS LAUROYL ACYLTRANSFERASE"/>
    <property type="match status" value="1"/>
</dbReference>
<keyword evidence="6" id="KW-0012">Acyltransferase</keyword>
<keyword evidence="3" id="KW-0997">Cell inner membrane</keyword>
<name>A0ABX2KTH9_9PROT</name>
<accession>A0ABX2KTH9</accession>
<evidence type="ECO:0000256" key="1">
    <source>
        <dbReference type="ARBA" id="ARBA00004533"/>
    </source>
</evidence>
<dbReference type="InterPro" id="IPR014548">
    <property type="entry name" value="Ac_Trasf"/>
</dbReference>
<dbReference type="PANTHER" id="PTHR30606:SF9">
    <property type="entry name" value="LIPID A BIOSYNTHESIS LAUROYLTRANSFERASE"/>
    <property type="match status" value="1"/>
</dbReference>
<keyword evidence="2" id="KW-1003">Cell membrane</keyword>
<dbReference type="Proteomes" id="UP000605086">
    <property type="component" value="Unassembled WGS sequence"/>
</dbReference>